<dbReference type="GO" id="GO:0016857">
    <property type="term" value="F:racemase and epimerase activity, acting on carbohydrates and derivatives"/>
    <property type="evidence" value="ECO:0007669"/>
    <property type="project" value="InterPro"/>
</dbReference>
<proteinExistence type="predicted"/>
<name>A0A2Z4IFY4_9BACT</name>
<dbReference type="PANTHER" id="PTHR43239">
    <property type="entry name" value="UPF0734 PROTEIN DDB_G0273871/DDB_G0273177"/>
    <property type="match status" value="1"/>
</dbReference>
<dbReference type="AlphaFoldDB" id="A0A2Z4IFY4"/>
<sequence length="230" mass="27081">MNTKQFRRFTYFIQTAPRNIKALFESADWQRLLEKPETKEIRDLKIYRKGMDYFILLDTSATLDDKALLKALNRIKAFQLLQEKLTANGTSSAQLSKPLERIFELEQQDVYSPEEGQLKNSIGKHKRFVWTLLLEPTLIDEYKRVHAMGMAWPEITNNLKTIGVKDMEIYLHENRAFLIMDTVPGFDLEKVSPTWQKMPRENEWQEYVAKFQQTSPGSSIQEKWQSMVKI</sequence>
<dbReference type="Pfam" id="PF05336">
    <property type="entry name" value="rhaM"/>
    <property type="match status" value="1"/>
</dbReference>
<keyword evidence="2" id="KW-1185">Reference proteome</keyword>
<dbReference type="InterPro" id="IPR011008">
    <property type="entry name" value="Dimeric_a/b-barrel"/>
</dbReference>
<organism evidence="1 2">
    <name type="scientific">Echinicola strongylocentroti</name>
    <dbReference type="NCBI Taxonomy" id="1795355"/>
    <lineage>
        <taxon>Bacteria</taxon>
        <taxon>Pseudomonadati</taxon>
        <taxon>Bacteroidota</taxon>
        <taxon>Cytophagia</taxon>
        <taxon>Cytophagales</taxon>
        <taxon>Cyclobacteriaceae</taxon>
        <taxon>Echinicola</taxon>
    </lineage>
</organism>
<evidence type="ECO:0008006" key="3">
    <source>
        <dbReference type="Google" id="ProtNLM"/>
    </source>
</evidence>
<dbReference type="InterPro" id="IPR008000">
    <property type="entry name" value="Rham/fucose_mutarotase"/>
</dbReference>
<accession>A0A2Z4IFY4</accession>
<dbReference type="SUPFAM" id="SSF54909">
    <property type="entry name" value="Dimeric alpha+beta barrel"/>
    <property type="match status" value="1"/>
</dbReference>
<protein>
    <recommendedName>
        <fullName evidence="3">L-rhamnose mutarotase</fullName>
    </recommendedName>
</protein>
<dbReference type="Gene3D" id="3.30.70.100">
    <property type="match status" value="1"/>
</dbReference>
<dbReference type="OrthoDB" id="1430580at2"/>
<dbReference type="Proteomes" id="UP000248688">
    <property type="component" value="Chromosome"/>
</dbReference>
<dbReference type="RefSeq" id="WP_112782998.1">
    <property type="nucleotide sequence ID" value="NZ_CP030041.1"/>
</dbReference>
<reference evidence="1 2" key="1">
    <citation type="submission" date="2018-06" db="EMBL/GenBank/DDBJ databases">
        <title>Echinicola strongylocentroti sp. nov., isolated from a sea urchin Strongylocentrotus intermedius.</title>
        <authorList>
            <person name="Bae S.S."/>
        </authorList>
    </citation>
    <scope>NUCLEOTIDE SEQUENCE [LARGE SCALE GENOMIC DNA]</scope>
    <source>
        <strain evidence="1 2">MEBiC08714</strain>
    </source>
</reference>
<dbReference type="EMBL" id="CP030041">
    <property type="protein sequence ID" value="AWW29600.1"/>
    <property type="molecule type" value="Genomic_DNA"/>
</dbReference>
<evidence type="ECO:0000313" key="2">
    <source>
        <dbReference type="Proteomes" id="UP000248688"/>
    </source>
</evidence>
<dbReference type="InterPro" id="IPR052996">
    <property type="entry name" value="Carb_Metab_Mutarotase"/>
</dbReference>
<gene>
    <name evidence="1" type="ORF">DN752_05365</name>
</gene>
<dbReference type="PANTHER" id="PTHR43239:SF1">
    <property type="entry name" value="UPF0734 PROTEIN DDB_G0273871_DDB_G0273177"/>
    <property type="match status" value="1"/>
</dbReference>
<evidence type="ECO:0000313" key="1">
    <source>
        <dbReference type="EMBL" id="AWW29600.1"/>
    </source>
</evidence>
<dbReference type="KEGG" id="est:DN752_05365"/>